<organism evidence="1 2">
    <name type="scientific">Ficus carica</name>
    <name type="common">Common fig</name>
    <dbReference type="NCBI Taxonomy" id="3494"/>
    <lineage>
        <taxon>Eukaryota</taxon>
        <taxon>Viridiplantae</taxon>
        <taxon>Streptophyta</taxon>
        <taxon>Embryophyta</taxon>
        <taxon>Tracheophyta</taxon>
        <taxon>Spermatophyta</taxon>
        <taxon>Magnoliopsida</taxon>
        <taxon>eudicotyledons</taxon>
        <taxon>Gunneridae</taxon>
        <taxon>Pentapetalae</taxon>
        <taxon>rosids</taxon>
        <taxon>fabids</taxon>
        <taxon>Rosales</taxon>
        <taxon>Moraceae</taxon>
        <taxon>Ficeae</taxon>
        <taxon>Ficus</taxon>
    </lineage>
</organism>
<gene>
    <name evidence="1" type="ORF">TIFTF001_009552</name>
</gene>
<dbReference type="Proteomes" id="UP001187192">
    <property type="component" value="Unassembled WGS sequence"/>
</dbReference>
<evidence type="ECO:0000313" key="2">
    <source>
        <dbReference type="Proteomes" id="UP001187192"/>
    </source>
</evidence>
<dbReference type="EMBL" id="BTGU01000011">
    <property type="protein sequence ID" value="GMN40316.1"/>
    <property type="molecule type" value="Genomic_DNA"/>
</dbReference>
<dbReference type="AlphaFoldDB" id="A0AA88D2P3"/>
<evidence type="ECO:0000313" key="1">
    <source>
        <dbReference type="EMBL" id="GMN40316.1"/>
    </source>
</evidence>
<sequence length="53" mass="5713">MEADVGWSVLDCVTTCQLVTGCWDAMDCMVRSDWSAATGSQVEGMRGSGVHWS</sequence>
<protein>
    <submittedName>
        <fullName evidence="1">Uncharacterized protein</fullName>
    </submittedName>
</protein>
<proteinExistence type="predicted"/>
<accession>A0AA88D2P3</accession>
<comment type="caution">
    <text evidence="1">The sequence shown here is derived from an EMBL/GenBank/DDBJ whole genome shotgun (WGS) entry which is preliminary data.</text>
</comment>
<name>A0AA88D2P3_FICCA</name>
<keyword evidence="2" id="KW-1185">Reference proteome</keyword>
<reference evidence="1" key="1">
    <citation type="submission" date="2023-07" db="EMBL/GenBank/DDBJ databases">
        <title>draft genome sequence of fig (Ficus carica).</title>
        <authorList>
            <person name="Takahashi T."/>
            <person name="Nishimura K."/>
        </authorList>
    </citation>
    <scope>NUCLEOTIDE SEQUENCE</scope>
</reference>